<dbReference type="AlphaFoldDB" id="A0A4R5XFP7"/>
<dbReference type="PANTHER" id="PTHR23257">
    <property type="entry name" value="SERINE-THREONINE PROTEIN KINASE"/>
    <property type="match status" value="1"/>
</dbReference>
<reference evidence="3 4" key="1">
    <citation type="submission" date="2018-06" db="EMBL/GenBank/DDBJ databases">
        <title>A transcriptomic atlas of mushroom development highlights an independent origin of complex multicellularity.</title>
        <authorList>
            <consortium name="DOE Joint Genome Institute"/>
            <person name="Krizsan K."/>
            <person name="Almasi E."/>
            <person name="Merenyi Z."/>
            <person name="Sahu N."/>
            <person name="Viragh M."/>
            <person name="Koszo T."/>
            <person name="Mondo S."/>
            <person name="Kiss B."/>
            <person name="Balint B."/>
            <person name="Kues U."/>
            <person name="Barry K."/>
            <person name="Hegedus J.C."/>
            <person name="Henrissat B."/>
            <person name="Johnson J."/>
            <person name="Lipzen A."/>
            <person name="Ohm R."/>
            <person name="Nagy I."/>
            <person name="Pangilinan J."/>
            <person name="Yan J."/>
            <person name="Xiong Y."/>
            <person name="Grigoriev I.V."/>
            <person name="Hibbett D.S."/>
            <person name="Nagy L.G."/>
        </authorList>
    </citation>
    <scope>NUCLEOTIDE SEQUENCE [LARGE SCALE GENOMIC DNA]</scope>
    <source>
        <strain evidence="3 4">SZMC22713</strain>
    </source>
</reference>
<dbReference type="GO" id="GO:0005737">
    <property type="term" value="C:cytoplasm"/>
    <property type="evidence" value="ECO:0007669"/>
    <property type="project" value="TreeGrafter"/>
</dbReference>
<name>A0A4R5XFP7_9AGAM</name>
<dbReference type="Gene3D" id="1.10.510.10">
    <property type="entry name" value="Transferase(Phosphotransferase) domain 1"/>
    <property type="match status" value="1"/>
</dbReference>
<proteinExistence type="predicted"/>
<dbReference type="GO" id="GO:0004672">
    <property type="term" value="F:protein kinase activity"/>
    <property type="evidence" value="ECO:0007669"/>
    <property type="project" value="InterPro"/>
</dbReference>
<dbReference type="EMBL" id="ML170156">
    <property type="protein sequence ID" value="TDL29943.1"/>
    <property type="molecule type" value="Genomic_DNA"/>
</dbReference>
<dbReference type="VEuPathDB" id="FungiDB:BD410DRAFT_780448"/>
<dbReference type="OrthoDB" id="1668230at2759"/>
<keyword evidence="3" id="KW-0808">Transferase</keyword>
<accession>A0A4R5XFP7</accession>
<gene>
    <name evidence="3" type="ORF">BD410DRAFT_780448</name>
</gene>
<dbReference type="InterPro" id="IPR000719">
    <property type="entry name" value="Prot_kinase_dom"/>
</dbReference>
<dbReference type="Pfam" id="PF00069">
    <property type="entry name" value="Pkinase"/>
    <property type="match status" value="1"/>
</dbReference>
<dbReference type="STRING" id="50990.A0A4R5XFP7"/>
<evidence type="ECO:0000256" key="1">
    <source>
        <dbReference type="SAM" id="MobiDB-lite"/>
    </source>
</evidence>
<keyword evidence="4" id="KW-1185">Reference proteome</keyword>
<dbReference type="GO" id="GO:0007165">
    <property type="term" value="P:signal transduction"/>
    <property type="evidence" value="ECO:0007669"/>
    <property type="project" value="TreeGrafter"/>
</dbReference>
<sequence>MSILSIDSIQFSKQVARPDRSWTNAVFSEYVRRERPAMVEKRVRFPFWLSIKNCVAIPGGCEFWHGSEEATYYLKIFGPPGTIAGDILRCERDLPTEYSDVDREIIGDIVRKTSRKEPPPDEDHDPDLEDCSEEVAKLPLIDCDPNIHFSKTPTYKQEIRNLLLLRGSPRIVQLLGRTKDGALVFQKYRHDLSYTVSANRDERRVENIKRWMIEVIDAVEVLHSHGIVHRDLVVRNILEAEPLVICDLQCLNATGHCRAPELDGIGQSMFSFASDIFSLGTLLWECCFYNYPTNRQVLLDNPPPPPFRDIFLACTQEMSEDRPTLSQLREMYVAV</sequence>
<dbReference type="InterPro" id="IPR050167">
    <property type="entry name" value="Ser_Thr_protein_kinase"/>
</dbReference>
<protein>
    <submittedName>
        <fullName evidence="3">Kinase-like protein</fullName>
    </submittedName>
</protein>
<evidence type="ECO:0000313" key="3">
    <source>
        <dbReference type="EMBL" id="TDL29943.1"/>
    </source>
</evidence>
<feature type="compositionally biased region" description="Basic and acidic residues" evidence="1">
    <location>
        <begin position="109"/>
        <end position="121"/>
    </location>
</feature>
<dbReference type="InterPro" id="IPR011009">
    <property type="entry name" value="Kinase-like_dom_sf"/>
</dbReference>
<keyword evidence="3" id="KW-0418">Kinase</keyword>
<feature type="region of interest" description="Disordered" evidence="1">
    <location>
        <begin position="109"/>
        <end position="129"/>
    </location>
</feature>
<evidence type="ECO:0000259" key="2">
    <source>
        <dbReference type="PROSITE" id="PS50011"/>
    </source>
</evidence>
<evidence type="ECO:0000313" key="4">
    <source>
        <dbReference type="Proteomes" id="UP000294933"/>
    </source>
</evidence>
<dbReference type="SUPFAM" id="SSF56112">
    <property type="entry name" value="Protein kinase-like (PK-like)"/>
    <property type="match status" value="1"/>
</dbReference>
<dbReference type="PROSITE" id="PS50011">
    <property type="entry name" value="PROTEIN_KINASE_DOM"/>
    <property type="match status" value="1"/>
</dbReference>
<feature type="domain" description="Protein kinase" evidence="2">
    <location>
        <begin position="95"/>
        <end position="335"/>
    </location>
</feature>
<dbReference type="Proteomes" id="UP000294933">
    <property type="component" value="Unassembled WGS sequence"/>
</dbReference>
<dbReference type="GO" id="GO:0005524">
    <property type="term" value="F:ATP binding"/>
    <property type="evidence" value="ECO:0007669"/>
    <property type="project" value="InterPro"/>
</dbReference>
<organism evidence="3 4">
    <name type="scientific">Rickenella mellea</name>
    <dbReference type="NCBI Taxonomy" id="50990"/>
    <lineage>
        <taxon>Eukaryota</taxon>
        <taxon>Fungi</taxon>
        <taxon>Dikarya</taxon>
        <taxon>Basidiomycota</taxon>
        <taxon>Agaricomycotina</taxon>
        <taxon>Agaricomycetes</taxon>
        <taxon>Hymenochaetales</taxon>
        <taxon>Rickenellaceae</taxon>
        <taxon>Rickenella</taxon>
    </lineage>
</organism>